<dbReference type="PANTHER" id="PTHR47992">
    <property type="entry name" value="PROTEIN PHOSPHATASE"/>
    <property type="match status" value="1"/>
</dbReference>
<feature type="compositionally biased region" description="Low complexity" evidence="5">
    <location>
        <begin position="323"/>
        <end position="347"/>
    </location>
</feature>
<proteinExistence type="inferred from homology"/>
<dbReference type="GO" id="GO:0046872">
    <property type="term" value="F:metal ion binding"/>
    <property type="evidence" value="ECO:0007669"/>
    <property type="project" value="UniProtKB-KW"/>
</dbReference>
<name>A0AAE1K708_PETCI</name>
<feature type="transmembrane region" description="Helical" evidence="6">
    <location>
        <begin position="49"/>
        <end position="68"/>
    </location>
</feature>
<dbReference type="Gene3D" id="3.60.40.10">
    <property type="entry name" value="PPM-type phosphatase domain"/>
    <property type="match status" value="2"/>
</dbReference>
<dbReference type="CDD" id="cd00143">
    <property type="entry name" value="PP2Cc"/>
    <property type="match status" value="1"/>
</dbReference>
<feature type="compositionally biased region" description="Basic and acidic residues" evidence="5">
    <location>
        <begin position="295"/>
        <end position="309"/>
    </location>
</feature>
<dbReference type="SMART" id="SM00332">
    <property type="entry name" value="PP2Cc"/>
    <property type="match status" value="1"/>
</dbReference>
<dbReference type="Proteomes" id="UP001286313">
    <property type="component" value="Unassembled WGS sequence"/>
</dbReference>
<dbReference type="InterPro" id="IPR015655">
    <property type="entry name" value="PP2C"/>
</dbReference>
<dbReference type="InterPro" id="IPR001932">
    <property type="entry name" value="PPM-type_phosphatase-like_dom"/>
</dbReference>
<gene>
    <name evidence="8" type="ORF">Pcinc_027275</name>
</gene>
<organism evidence="8 9">
    <name type="scientific">Petrolisthes cinctipes</name>
    <name type="common">Flat porcelain crab</name>
    <dbReference type="NCBI Taxonomy" id="88211"/>
    <lineage>
        <taxon>Eukaryota</taxon>
        <taxon>Metazoa</taxon>
        <taxon>Ecdysozoa</taxon>
        <taxon>Arthropoda</taxon>
        <taxon>Crustacea</taxon>
        <taxon>Multicrustacea</taxon>
        <taxon>Malacostraca</taxon>
        <taxon>Eumalacostraca</taxon>
        <taxon>Eucarida</taxon>
        <taxon>Decapoda</taxon>
        <taxon>Pleocyemata</taxon>
        <taxon>Anomura</taxon>
        <taxon>Galatheoidea</taxon>
        <taxon>Porcellanidae</taxon>
        <taxon>Petrolisthes</taxon>
    </lineage>
</organism>
<evidence type="ECO:0000313" key="9">
    <source>
        <dbReference type="Proteomes" id="UP001286313"/>
    </source>
</evidence>
<keyword evidence="3 4" id="KW-0904">Protein phosphatase</keyword>
<dbReference type="SUPFAM" id="SSF81606">
    <property type="entry name" value="PP2C-like"/>
    <property type="match status" value="1"/>
</dbReference>
<dbReference type="InterPro" id="IPR000222">
    <property type="entry name" value="PP2C_BS"/>
</dbReference>
<keyword evidence="1" id="KW-0479">Metal-binding</keyword>
<evidence type="ECO:0000256" key="5">
    <source>
        <dbReference type="SAM" id="MobiDB-lite"/>
    </source>
</evidence>
<evidence type="ECO:0000259" key="7">
    <source>
        <dbReference type="PROSITE" id="PS51746"/>
    </source>
</evidence>
<protein>
    <recommendedName>
        <fullName evidence="7">PPM-type phosphatase domain-containing protein</fullName>
    </recommendedName>
</protein>
<evidence type="ECO:0000313" key="8">
    <source>
        <dbReference type="EMBL" id="KAK3867261.1"/>
    </source>
</evidence>
<sequence length="598" mass="65148">MDDEMEDAIIYELFTAHVHIIWRYLGVTSAGLVELIMPGPGETFKTKIFQPGPFMFLMFLVLVASVVLQSSSHLIRQWVIRAPYLLRLSSVADSTFKKIGSGFELSTTVENVTWEFNDGIAGVYGMQGRRGNMEDRFCVLQDVDVGGKKMSFFGVFDGHGGQFTAEFVKETLFYNTIEKIRQLRSQMNNKPEQGKSNKNKSSNNSNSVARNNSNKKNEKQGSLNEEKKESKLKNGPEKERSSSDSCPSTNTNTENGNNEKDCPSKDSTSKEPQQQHQQAKNDKDATPAATGAAGSKKEQPETKSDKEQPPKIMRAGSGVENLSPPSSSSSSTTTTTTTTTTDTSDSTSLKKDDTYSNVNFLKRNSIKGPGGNSNNGDTSSTGTQNVCNGGDSQDAGYIDSYGNLNYTKLLTDQILAVDKQVVQICKSRADMSGTTAVVGVLEGELLVIANVGDSRAVMGDNKGSAVPLSYDHKPNQLKERRRIKEAGGFISFTGVWRVAGVLATSRAIGDFPLKEPRPLITAEPDVLTFSLRDHKAQFVILATDGLWDVMSNEEAVSFILPRLSQRDHGASCLARHAYARGSQDNITVTILTLGHLAG</sequence>
<evidence type="ECO:0000256" key="2">
    <source>
        <dbReference type="ARBA" id="ARBA00022801"/>
    </source>
</evidence>
<dbReference type="EMBL" id="JAWQEG010003248">
    <property type="protein sequence ID" value="KAK3867261.1"/>
    <property type="molecule type" value="Genomic_DNA"/>
</dbReference>
<evidence type="ECO:0000256" key="4">
    <source>
        <dbReference type="RuleBase" id="RU003465"/>
    </source>
</evidence>
<dbReference type="Pfam" id="PF00481">
    <property type="entry name" value="PP2C"/>
    <property type="match status" value="2"/>
</dbReference>
<keyword evidence="6" id="KW-0812">Transmembrane</keyword>
<reference evidence="8" key="1">
    <citation type="submission" date="2023-10" db="EMBL/GenBank/DDBJ databases">
        <title>Genome assemblies of two species of porcelain crab, Petrolisthes cinctipes and Petrolisthes manimaculis (Anomura: Porcellanidae).</title>
        <authorList>
            <person name="Angst P."/>
        </authorList>
    </citation>
    <scope>NUCLEOTIDE SEQUENCE</scope>
    <source>
        <strain evidence="8">PB745_01</strain>
        <tissue evidence="8">Gill</tissue>
    </source>
</reference>
<keyword evidence="2 4" id="KW-0378">Hydrolase</keyword>
<dbReference type="GO" id="GO:0004722">
    <property type="term" value="F:protein serine/threonine phosphatase activity"/>
    <property type="evidence" value="ECO:0007669"/>
    <property type="project" value="InterPro"/>
</dbReference>
<evidence type="ECO:0000256" key="6">
    <source>
        <dbReference type="SAM" id="Phobius"/>
    </source>
</evidence>
<feature type="compositionally biased region" description="Polar residues" evidence="5">
    <location>
        <begin position="374"/>
        <end position="388"/>
    </location>
</feature>
<feature type="region of interest" description="Disordered" evidence="5">
    <location>
        <begin position="187"/>
        <end position="388"/>
    </location>
</feature>
<keyword evidence="9" id="KW-1185">Reference proteome</keyword>
<dbReference type="InterPro" id="IPR036457">
    <property type="entry name" value="PPM-type-like_dom_sf"/>
</dbReference>
<keyword evidence="6" id="KW-0472">Membrane</keyword>
<feature type="compositionally biased region" description="Basic and acidic residues" evidence="5">
    <location>
        <begin position="257"/>
        <end position="269"/>
    </location>
</feature>
<dbReference type="PROSITE" id="PS51746">
    <property type="entry name" value="PPM_2"/>
    <property type="match status" value="1"/>
</dbReference>
<evidence type="ECO:0000256" key="1">
    <source>
        <dbReference type="ARBA" id="ARBA00022723"/>
    </source>
</evidence>
<accession>A0AAE1K708</accession>
<evidence type="ECO:0000256" key="3">
    <source>
        <dbReference type="ARBA" id="ARBA00022912"/>
    </source>
</evidence>
<feature type="compositionally biased region" description="Low complexity" evidence="5">
    <location>
        <begin position="199"/>
        <end position="214"/>
    </location>
</feature>
<feature type="domain" description="PPM-type phosphatase" evidence="7">
    <location>
        <begin position="120"/>
        <end position="593"/>
    </location>
</feature>
<feature type="compositionally biased region" description="Basic and acidic residues" evidence="5">
    <location>
        <begin position="215"/>
        <end position="242"/>
    </location>
</feature>
<dbReference type="PROSITE" id="PS01032">
    <property type="entry name" value="PPM_1"/>
    <property type="match status" value="1"/>
</dbReference>
<dbReference type="AlphaFoldDB" id="A0AAE1K708"/>
<comment type="similarity">
    <text evidence="4">Belongs to the PP2C family.</text>
</comment>
<keyword evidence="6" id="KW-1133">Transmembrane helix</keyword>
<comment type="caution">
    <text evidence="8">The sequence shown here is derived from an EMBL/GenBank/DDBJ whole genome shotgun (WGS) entry which is preliminary data.</text>
</comment>